<organism evidence="3 4">
    <name type="scientific">Paenibacillus ferrarius</name>
    <dbReference type="NCBI Taxonomy" id="1469647"/>
    <lineage>
        <taxon>Bacteria</taxon>
        <taxon>Bacillati</taxon>
        <taxon>Bacillota</taxon>
        <taxon>Bacilli</taxon>
        <taxon>Bacillales</taxon>
        <taxon>Paenibacillaceae</taxon>
        <taxon>Paenibacillus</taxon>
    </lineage>
</organism>
<proteinExistence type="inferred from homology"/>
<dbReference type="InterPro" id="IPR011008">
    <property type="entry name" value="Dimeric_a/b-barrel"/>
</dbReference>
<protein>
    <recommendedName>
        <fullName evidence="2">YCII-related domain-containing protein</fullName>
    </recommendedName>
</protein>
<dbReference type="PANTHER" id="PTHR37828:SF1">
    <property type="entry name" value="YCII-RELATED DOMAIN-CONTAINING PROTEIN"/>
    <property type="match status" value="1"/>
</dbReference>
<feature type="domain" description="YCII-related" evidence="2">
    <location>
        <begin position="19"/>
        <end position="88"/>
    </location>
</feature>
<name>A0A1V4HCX6_9BACL</name>
<dbReference type="InterPro" id="IPR005545">
    <property type="entry name" value="YCII"/>
</dbReference>
<evidence type="ECO:0000313" key="4">
    <source>
        <dbReference type="Proteomes" id="UP000190626"/>
    </source>
</evidence>
<dbReference type="Gene3D" id="3.30.70.1060">
    <property type="entry name" value="Dimeric alpha+beta barrel"/>
    <property type="match status" value="1"/>
</dbReference>
<sequence>MRFLIVFSQGNNWEEGVLLINQRFISEHIAYVRQMFNQGKIVLAGPFLDSSGGAIVMDVGSEEEVRTLIENDPFVTNGIFDFQIKPWKKFFSKFEDIPATS</sequence>
<dbReference type="Pfam" id="PF03795">
    <property type="entry name" value="YCII"/>
    <property type="match status" value="1"/>
</dbReference>
<comment type="caution">
    <text evidence="3">The sequence shown here is derived from an EMBL/GenBank/DDBJ whole genome shotgun (WGS) entry which is preliminary data.</text>
</comment>
<dbReference type="STRING" id="1469647.BC351_35565"/>
<dbReference type="Proteomes" id="UP000190626">
    <property type="component" value="Unassembled WGS sequence"/>
</dbReference>
<dbReference type="RefSeq" id="WP_158082252.1">
    <property type="nucleotide sequence ID" value="NZ_MBTG01000032.1"/>
</dbReference>
<dbReference type="AlphaFoldDB" id="A0A1V4HCX6"/>
<evidence type="ECO:0000256" key="1">
    <source>
        <dbReference type="ARBA" id="ARBA00007689"/>
    </source>
</evidence>
<accession>A0A1V4HCX6</accession>
<dbReference type="EMBL" id="MBTG01000032">
    <property type="protein sequence ID" value="OPH51171.1"/>
    <property type="molecule type" value="Genomic_DNA"/>
</dbReference>
<gene>
    <name evidence="3" type="ORF">BC351_35565</name>
</gene>
<reference evidence="4" key="1">
    <citation type="submission" date="2016-07" db="EMBL/GenBank/DDBJ databases">
        <authorList>
            <person name="Florea S."/>
            <person name="Webb J.S."/>
            <person name="Jaromczyk J."/>
            <person name="Schardl C.L."/>
        </authorList>
    </citation>
    <scope>NUCLEOTIDE SEQUENCE [LARGE SCALE GENOMIC DNA]</scope>
    <source>
        <strain evidence="4">CY1</strain>
    </source>
</reference>
<evidence type="ECO:0000313" key="3">
    <source>
        <dbReference type="EMBL" id="OPH51171.1"/>
    </source>
</evidence>
<dbReference type="SUPFAM" id="SSF54909">
    <property type="entry name" value="Dimeric alpha+beta barrel"/>
    <property type="match status" value="1"/>
</dbReference>
<dbReference type="PANTHER" id="PTHR37828">
    <property type="entry name" value="GSR2449 PROTEIN"/>
    <property type="match status" value="1"/>
</dbReference>
<comment type="similarity">
    <text evidence="1">Belongs to the YciI family.</text>
</comment>
<keyword evidence="4" id="KW-1185">Reference proteome</keyword>
<dbReference type="OrthoDB" id="162319at2"/>
<evidence type="ECO:0000259" key="2">
    <source>
        <dbReference type="Pfam" id="PF03795"/>
    </source>
</evidence>